<dbReference type="GO" id="GO:0005758">
    <property type="term" value="C:mitochondrial intermembrane space"/>
    <property type="evidence" value="ECO:0007669"/>
    <property type="project" value="TreeGrafter"/>
</dbReference>
<reference evidence="7" key="1">
    <citation type="submission" date="2022-06" db="EMBL/GenBank/DDBJ databases">
        <authorList>
            <person name="Berger JAMES D."/>
            <person name="Berger JAMES D."/>
        </authorList>
    </citation>
    <scope>NUCLEOTIDE SEQUENCE [LARGE SCALE GENOMIC DNA]</scope>
</reference>
<reference evidence="8" key="2">
    <citation type="submission" date="2023-11" db="UniProtKB">
        <authorList>
            <consortium name="WormBaseParasite"/>
        </authorList>
    </citation>
    <scope>IDENTIFICATION</scope>
</reference>
<evidence type="ECO:0000256" key="4">
    <source>
        <dbReference type="ARBA" id="ARBA00023128"/>
    </source>
</evidence>
<comment type="subunit">
    <text evidence="6">Interacts with the iron-sulfur protein subunit within the SDH catalytic dimer.</text>
</comment>
<dbReference type="InterPro" id="IPR008381">
    <property type="entry name" value="SDHAF3/Sdh7"/>
</dbReference>
<dbReference type="PANTHER" id="PTHR13137:SF6">
    <property type="entry name" value="SUCCINATE DEHYDROGENASE ASSEMBLY FACTOR 3, MITOCHONDRIAL"/>
    <property type="match status" value="1"/>
</dbReference>
<dbReference type="GO" id="GO:0006105">
    <property type="term" value="P:succinate metabolic process"/>
    <property type="evidence" value="ECO:0007669"/>
    <property type="project" value="TreeGrafter"/>
</dbReference>
<comment type="similarity">
    <text evidence="2 6">Belongs to the complex I LYR family. SDHAF3 subfamily.</text>
</comment>
<evidence type="ECO:0000256" key="1">
    <source>
        <dbReference type="ARBA" id="ARBA00004305"/>
    </source>
</evidence>
<organism evidence="7 8">
    <name type="scientific">Schistosoma rodhaini</name>
    <dbReference type="NCBI Taxonomy" id="6188"/>
    <lineage>
        <taxon>Eukaryota</taxon>
        <taxon>Metazoa</taxon>
        <taxon>Spiralia</taxon>
        <taxon>Lophotrochozoa</taxon>
        <taxon>Platyhelminthes</taxon>
        <taxon>Trematoda</taxon>
        <taxon>Digenea</taxon>
        <taxon>Strigeidida</taxon>
        <taxon>Schistosomatoidea</taxon>
        <taxon>Schistosomatidae</taxon>
        <taxon>Schistosoma</taxon>
    </lineage>
</organism>
<evidence type="ECO:0000256" key="6">
    <source>
        <dbReference type="RuleBase" id="RU368039"/>
    </source>
</evidence>
<protein>
    <recommendedName>
        <fullName evidence="6">Succinate dehydrogenase assembly factor 3</fullName>
        <shortName evidence="6">SDH assembly factor 3</shortName>
        <shortName evidence="6">SDHAF3</shortName>
    </recommendedName>
</protein>
<dbReference type="Proteomes" id="UP000050792">
    <property type="component" value="Unassembled WGS sequence"/>
</dbReference>
<dbReference type="WBParaSite" id="SRDH1_68480.1">
    <property type="protein sequence ID" value="SRDH1_68480.1"/>
    <property type="gene ID" value="SRDH1_68480"/>
</dbReference>
<evidence type="ECO:0000256" key="2">
    <source>
        <dbReference type="ARBA" id="ARBA00006020"/>
    </source>
</evidence>
<comment type="function">
    <text evidence="6">Plays an essential role in the assembly of succinate dehydrogenase (SDH), an enzyme complex (also referred to as respiratory complex II) that is a component of both the tricarboxylic acid (TCA) cycle and the mitochondrial electron transport chain, and which couples the oxidation of succinate to fumarate with the reduction of ubiquinone (coenzyme Q) to ubiquinol. Promotes maturation of the iron-sulfur protein subunit of the SDH catalytic dimer, protecting it from the deleterious effects of oxidants. May act together with SDHAF1.</text>
</comment>
<keyword evidence="4 6" id="KW-0496">Mitochondrion</keyword>
<dbReference type="PANTHER" id="PTHR13137">
    <property type="entry name" value="DC11 ACN9 HOMOLOG"/>
    <property type="match status" value="1"/>
</dbReference>
<dbReference type="CDD" id="cd20270">
    <property type="entry name" value="Complex1_LYR_SDHAF3_LYRM10"/>
    <property type="match status" value="1"/>
</dbReference>
<keyword evidence="7" id="KW-1185">Reference proteome</keyword>
<dbReference type="AlphaFoldDB" id="A0AA85FZ90"/>
<evidence type="ECO:0000313" key="7">
    <source>
        <dbReference type="Proteomes" id="UP000050792"/>
    </source>
</evidence>
<evidence type="ECO:0000256" key="3">
    <source>
        <dbReference type="ARBA" id="ARBA00022946"/>
    </source>
</evidence>
<dbReference type="Pfam" id="PF13233">
    <property type="entry name" value="Complex1_LYR_2"/>
    <property type="match status" value="1"/>
</dbReference>
<dbReference type="GO" id="GO:0005759">
    <property type="term" value="C:mitochondrial matrix"/>
    <property type="evidence" value="ECO:0007669"/>
    <property type="project" value="UniProtKB-SubCell"/>
</dbReference>
<comment type="subcellular location">
    <subcellularLocation>
        <location evidence="1 6">Mitochondrion matrix</location>
    </subcellularLocation>
</comment>
<keyword evidence="3" id="KW-0809">Transit peptide</keyword>
<sequence length="150" mass="17877">MSQDILKNAAHSQRVRFLYKFILTLHRSLPPHLREIGDKYVKTEFKKHKDVKPEFVQPFMVEWTKYAVELSMQINQSIRNPNNKIVKEDEIEMNEKEALGKPLDEASFNYFSETQLNQLLTLAKEIYDENHKPLETFHLTWRSMSTPYFS</sequence>
<dbReference type="GO" id="GO:0034553">
    <property type="term" value="P:mitochondrial respiratory chain complex II assembly"/>
    <property type="evidence" value="ECO:0007669"/>
    <property type="project" value="UniProtKB-UniRule"/>
</dbReference>
<evidence type="ECO:0000256" key="5">
    <source>
        <dbReference type="ARBA" id="ARBA00023186"/>
    </source>
</evidence>
<name>A0AA85FZ90_9TREM</name>
<accession>A0AA85FZ90</accession>
<evidence type="ECO:0000313" key="8">
    <source>
        <dbReference type="WBParaSite" id="SRDH1_68480.1"/>
    </source>
</evidence>
<keyword evidence="5 6" id="KW-0143">Chaperone</keyword>
<proteinExistence type="inferred from homology"/>